<comment type="caution">
    <text evidence="8">The sequence shown here is derived from an EMBL/GenBank/DDBJ whole genome shotgun (WGS) entry which is preliminary data.</text>
</comment>
<dbReference type="NCBIfam" id="TIGR00488">
    <property type="entry name" value="bis(5'-nucleosyl)-tetraphosphatase (symmetrical) YqeK"/>
    <property type="match status" value="1"/>
</dbReference>
<feature type="non-terminal residue" evidence="8">
    <location>
        <position position="1"/>
    </location>
</feature>
<gene>
    <name evidence="8" type="ORF">S12H4_55969</name>
</gene>
<comment type="catalytic activity">
    <reaction evidence="6">
        <text>P(1),P(4)-bis(5'-adenosyl) tetraphosphate + H2O = 2 ADP + 2 H(+)</text>
        <dbReference type="Rhea" id="RHEA:24252"/>
        <dbReference type="ChEBI" id="CHEBI:15377"/>
        <dbReference type="ChEBI" id="CHEBI:15378"/>
        <dbReference type="ChEBI" id="CHEBI:58141"/>
        <dbReference type="ChEBI" id="CHEBI:456216"/>
        <dbReference type="EC" id="3.6.1.41"/>
    </reaction>
</comment>
<dbReference type="GO" id="GO:0046872">
    <property type="term" value="F:metal ion binding"/>
    <property type="evidence" value="ECO:0007669"/>
    <property type="project" value="UniProtKB-KW"/>
</dbReference>
<proteinExistence type="predicted"/>
<dbReference type="PANTHER" id="PTHR35795">
    <property type="entry name" value="SLR1885 PROTEIN"/>
    <property type="match status" value="1"/>
</dbReference>
<reference evidence="8" key="1">
    <citation type="journal article" date="2014" name="Front. Microbiol.">
        <title>High frequency of phylogenetically diverse reductive dehalogenase-homologous genes in deep subseafloor sedimentary metagenomes.</title>
        <authorList>
            <person name="Kawai M."/>
            <person name="Futagami T."/>
            <person name="Toyoda A."/>
            <person name="Takaki Y."/>
            <person name="Nishi S."/>
            <person name="Hori S."/>
            <person name="Arai W."/>
            <person name="Tsubouchi T."/>
            <person name="Morono Y."/>
            <person name="Uchiyama I."/>
            <person name="Ito T."/>
            <person name="Fujiyama A."/>
            <person name="Inagaki F."/>
            <person name="Takami H."/>
        </authorList>
    </citation>
    <scope>NUCLEOTIDE SEQUENCE</scope>
    <source>
        <strain evidence="8">Expedition CK06-06</strain>
    </source>
</reference>
<dbReference type="Pfam" id="PF01966">
    <property type="entry name" value="HD"/>
    <property type="match status" value="1"/>
</dbReference>
<protein>
    <recommendedName>
        <fullName evidence="1">bis(5'-nucleosyl)-tetraphosphatase (symmetrical)</fullName>
        <ecNumber evidence="1">3.6.1.41</ecNumber>
    </recommendedName>
</protein>
<keyword evidence="2" id="KW-0479">Metal-binding</keyword>
<evidence type="ECO:0000256" key="6">
    <source>
        <dbReference type="ARBA" id="ARBA00049417"/>
    </source>
</evidence>
<organism evidence="8">
    <name type="scientific">marine sediment metagenome</name>
    <dbReference type="NCBI Taxonomy" id="412755"/>
    <lineage>
        <taxon>unclassified sequences</taxon>
        <taxon>metagenomes</taxon>
        <taxon>ecological metagenomes</taxon>
    </lineage>
</organism>
<dbReference type="Gene3D" id="1.10.3210.10">
    <property type="entry name" value="Hypothetical protein af1432"/>
    <property type="match status" value="1"/>
</dbReference>
<dbReference type="InterPro" id="IPR003607">
    <property type="entry name" value="HD/PDEase_dom"/>
</dbReference>
<dbReference type="InterPro" id="IPR051094">
    <property type="entry name" value="Diverse_Catalytic_Enzymes"/>
</dbReference>
<evidence type="ECO:0000256" key="2">
    <source>
        <dbReference type="ARBA" id="ARBA00022723"/>
    </source>
</evidence>
<dbReference type="GO" id="GO:0008803">
    <property type="term" value="F:bis(5'-nucleosyl)-tetraphosphatase (symmetrical) activity"/>
    <property type="evidence" value="ECO:0007669"/>
    <property type="project" value="UniProtKB-EC"/>
</dbReference>
<dbReference type="InterPro" id="IPR006674">
    <property type="entry name" value="HD_domain"/>
</dbReference>
<sequence length="191" mass="20979">NEMTCTAEAIEDLLRTDLSRERQEHSRRVAELAGKLCSRYGLDSAKGALAGLAHDLAREMDDGKVEVLAVRDGGGISALEAERPVLLHGRAASVLLRDTLGVEDPEILDAVASHVTGRPCMGLLAKIVFVADFLEPGRGFLDEEFRLGALELPIDSMMVLVLEEIFKFLKVRGRPIAEPARDLYQELLRQC</sequence>
<dbReference type="GO" id="GO:0000166">
    <property type="term" value="F:nucleotide binding"/>
    <property type="evidence" value="ECO:0007669"/>
    <property type="project" value="UniProtKB-KW"/>
</dbReference>
<dbReference type="CDD" id="cd00077">
    <property type="entry name" value="HDc"/>
    <property type="match status" value="1"/>
</dbReference>
<dbReference type="AlphaFoldDB" id="X1V2R4"/>
<evidence type="ECO:0000256" key="5">
    <source>
        <dbReference type="ARBA" id="ARBA00023004"/>
    </source>
</evidence>
<evidence type="ECO:0000313" key="8">
    <source>
        <dbReference type="EMBL" id="GAJ23959.1"/>
    </source>
</evidence>
<evidence type="ECO:0000259" key="7">
    <source>
        <dbReference type="SMART" id="SM00471"/>
    </source>
</evidence>
<evidence type="ECO:0000256" key="3">
    <source>
        <dbReference type="ARBA" id="ARBA00022741"/>
    </source>
</evidence>
<accession>X1V2R4</accession>
<dbReference type="EMBL" id="BARW01035963">
    <property type="protein sequence ID" value="GAJ23959.1"/>
    <property type="molecule type" value="Genomic_DNA"/>
</dbReference>
<dbReference type="SMART" id="SM00471">
    <property type="entry name" value="HDc"/>
    <property type="match status" value="1"/>
</dbReference>
<keyword evidence="5" id="KW-0408">Iron</keyword>
<name>X1V2R4_9ZZZZ</name>
<evidence type="ECO:0000256" key="4">
    <source>
        <dbReference type="ARBA" id="ARBA00022801"/>
    </source>
</evidence>
<keyword evidence="3" id="KW-0547">Nucleotide-binding</keyword>
<feature type="domain" description="HD/PDEase" evidence="7">
    <location>
        <begin position="18"/>
        <end position="146"/>
    </location>
</feature>
<dbReference type="EC" id="3.6.1.41" evidence="1"/>
<dbReference type="PANTHER" id="PTHR35795:SF1">
    <property type="entry name" value="BIS(5'-NUCLEOSYL)-TETRAPHOSPHATASE, SYMMETRICAL"/>
    <property type="match status" value="1"/>
</dbReference>
<dbReference type="InterPro" id="IPR005249">
    <property type="entry name" value="YqeK"/>
</dbReference>
<evidence type="ECO:0000256" key="1">
    <source>
        <dbReference type="ARBA" id="ARBA00012506"/>
    </source>
</evidence>
<dbReference type="SUPFAM" id="SSF109604">
    <property type="entry name" value="HD-domain/PDEase-like"/>
    <property type="match status" value="1"/>
</dbReference>
<keyword evidence="4" id="KW-0378">Hydrolase</keyword>